<feature type="transmembrane region" description="Helical" evidence="1">
    <location>
        <begin position="535"/>
        <end position="554"/>
    </location>
</feature>
<feature type="transmembrane region" description="Helical" evidence="1">
    <location>
        <begin position="566"/>
        <end position="588"/>
    </location>
</feature>
<dbReference type="RefSeq" id="XP_018004992.1">
    <property type="nucleotide sequence ID" value="XM_018142505.1"/>
</dbReference>
<dbReference type="VEuPathDB" id="FungiDB:AB675_2527"/>
<feature type="transmembrane region" description="Helical" evidence="1">
    <location>
        <begin position="284"/>
        <end position="305"/>
    </location>
</feature>
<sequence length="657" mass="74322">MENIVKAIRRFDSTPTTNIKRKHIPWFDSPIDEDSTQDASSSSSALITRPDAPRFKHYDDDWTIELVYDMFLVAVLSTFTSIHGIEDGPSLRNLVAFFTILWWSWLQTVMFDVRFGVDSIYDRVFKVITLTVTMGFMLGGSTWDITKVQENKKGFKLMAAALAIARFQLFVQYAIVAFCARKYKRTLVPLILTAGTMLAAAAAFLALYFVILNSTSQSVHIGFYPIIAVEGAIMLTIPGVWRVLSFKNTKFIIRMGDATMIMLGEGAVGLAVSVSKIMQNSASISSSIGVVIAAVLLIYFTWMLYYDQIETNRFGTIRQQFWAAIHFPLNLATVCLLEGMRDYYLSDEADYGFFYDFTPWPTPKLLTDFMRSNVKSLEELLGNQRDFDQLFNTSLVLEYIDTNMNTNVYELPYDPNNMDLQMEQDLTLYIASIYVGIQNAIYTHFGVTPADVKDVADVNTTALGISEDQLVYYTPDLLKILSTVNKDIAASGKYWNLFITVFWYFPLGAAIFLLLLAVMYWFGKRNMSKYEWGSVGLRITGGLIMIVYAVLVFYLDGDLSFSNSPWVLPIVTITFFLCIVGDNLIIAWGNKVYDQQEKARYDAPAASTYEGYEHVSSAHGGECKEIKFEPVRPALVSGRSVASRDTNDTELVRMDRR</sequence>
<keyword evidence="1" id="KW-0472">Membrane</keyword>
<evidence type="ECO:0008006" key="4">
    <source>
        <dbReference type="Google" id="ProtNLM"/>
    </source>
</evidence>
<dbReference type="OrthoDB" id="3177213at2759"/>
<keyword evidence="1" id="KW-1133">Transmembrane helix</keyword>
<feature type="transmembrane region" description="Helical" evidence="1">
    <location>
        <begin position="426"/>
        <end position="445"/>
    </location>
</feature>
<evidence type="ECO:0000256" key="1">
    <source>
        <dbReference type="SAM" id="Phobius"/>
    </source>
</evidence>
<comment type="caution">
    <text evidence="2">The sequence shown here is derived from an EMBL/GenBank/DDBJ whole genome shotgun (WGS) entry which is preliminary data.</text>
</comment>
<feature type="transmembrane region" description="Helical" evidence="1">
    <location>
        <begin position="155"/>
        <end position="180"/>
    </location>
</feature>
<dbReference type="STRING" id="1664694.A0A0N0NRM9"/>
<evidence type="ECO:0000313" key="3">
    <source>
        <dbReference type="Proteomes" id="UP000038010"/>
    </source>
</evidence>
<dbReference type="InterPro" id="IPR010640">
    <property type="entry name" value="Low_temperature_requirement_A"/>
</dbReference>
<feature type="transmembrane region" description="Helical" evidence="1">
    <location>
        <begin position="91"/>
        <end position="111"/>
    </location>
</feature>
<feature type="transmembrane region" description="Helical" evidence="1">
    <location>
        <begin position="187"/>
        <end position="211"/>
    </location>
</feature>
<evidence type="ECO:0000313" key="2">
    <source>
        <dbReference type="EMBL" id="KPI45029.1"/>
    </source>
</evidence>
<dbReference type="Pfam" id="PF06772">
    <property type="entry name" value="LtrA"/>
    <property type="match status" value="1"/>
</dbReference>
<reference evidence="2 3" key="1">
    <citation type="submission" date="2015-06" db="EMBL/GenBank/DDBJ databases">
        <title>Draft genome of the ant-associated black yeast Phialophora attae CBS 131958.</title>
        <authorList>
            <person name="Moreno L.F."/>
            <person name="Stielow B.J."/>
            <person name="de Hoog S."/>
            <person name="Vicente V.A."/>
            <person name="Weiss V.A."/>
            <person name="de Vries M."/>
            <person name="Cruz L.M."/>
            <person name="Souza E.M."/>
        </authorList>
    </citation>
    <scope>NUCLEOTIDE SEQUENCE [LARGE SCALE GENOMIC DNA]</scope>
    <source>
        <strain evidence="2 3">CBS 131958</strain>
    </source>
</reference>
<accession>A0A0N0NRM9</accession>
<keyword evidence="1" id="KW-0812">Transmembrane</keyword>
<feature type="transmembrane region" description="Helical" evidence="1">
    <location>
        <begin position="223"/>
        <end position="244"/>
    </location>
</feature>
<dbReference type="AlphaFoldDB" id="A0A0N0NRM9"/>
<dbReference type="GeneID" id="28734384"/>
<dbReference type="EMBL" id="LFJN01000002">
    <property type="protein sequence ID" value="KPI45029.1"/>
    <property type="molecule type" value="Genomic_DNA"/>
</dbReference>
<dbReference type="Proteomes" id="UP000038010">
    <property type="component" value="Unassembled WGS sequence"/>
</dbReference>
<dbReference type="PANTHER" id="PTHR42101">
    <property type="entry name" value="CHROMOSOME 16, WHOLE GENOME SHOTGUN SEQUENCE"/>
    <property type="match status" value="1"/>
</dbReference>
<protein>
    <recommendedName>
        <fullName evidence="4">Low temperature requirement A</fullName>
    </recommendedName>
</protein>
<feature type="transmembrane region" description="Helical" evidence="1">
    <location>
        <begin position="66"/>
        <end position="85"/>
    </location>
</feature>
<organism evidence="2 3">
    <name type="scientific">Cyphellophora attinorum</name>
    <dbReference type="NCBI Taxonomy" id="1664694"/>
    <lineage>
        <taxon>Eukaryota</taxon>
        <taxon>Fungi</taxon>
        <taxon>Dikarya</taxon>
        <taxon>Ascomycota</taxon>
        <taxon>Pezizomycotina</taxon>
        <taxon>Eurotiomycetes</taxon>
        <taxon>Chaetothyriomycetidae</taxon>
        <taxon>Chaetothyriales</taxon>
        <taxon>Cyphellophoraceae</taxon>
        <taxon>Cyphellophora</taxon>
    </lineage>
</organism>
<proteinExistence type="predicted"/>
<keyword evidence="3" id="KW-1185">Reference proteome</keyword>
<gene>
    <name evidence="2" type="ORF">AB675_2527</name>
</gene>
<dbReference type="PANTHER" id="PTHR42101:SF1">
    <property type="entry name" value="LOW TEMPERATURE REQUIREMENT A"/>
    <property type="match status" value="1"/>
</dbReference>
<name>A0A0N0NRM9_9EURO</name>
<feature type="transmembrane region" description="Helical" evidence="1">
    <location>
        <begin position="123"/>
        <end position="143"/>
    </location>
</feature>
<feature type="transmembrane region" description="Helical" evidence="1">
    <location>
        <begin position="501"/>
        <end position="523"/>
    </location>
</feature>